<dbReference type="InterPro" id="IPR036610">
    <property type="entry name" value="PEBP-like_sf"/>
</dbReference>
<organism evidence="2 3">
    <name type="scientific">Aedes albopictus</name>
    <name type="common">Asian tiger mosquito</name>
    <name type="synonym">Stegomyia albopicta</name>
    <dbReference type="NCBI Taxonomy" id="7160"/>
    <lineage>
        <taxon>Eukaryota</taxon>
        <taxon>Metazoa</taxon>
        <taxon>Ecdysozoa</taxon>
        <taxon>Arthropoda</taxon>
        <taxon>Hexapoda</taxon>
        <taxon>Insecta</taxon>
        <taxon>Pterygota</taxon>
        <taxon>Neoptera</taxon>
        <taxon>Endopterygota</taxon>
        <taxon>Diptera</taxon>
        <taxon>Nematocera</taxon>
        <taxon>Culicoidea</taxon>
        <taxon>Culicidae</taxon>
        <taxon>Culicinae</taxon>
        <taxon>Aedini</taxon>
        <taxon>Aedes</taxon>
        <taxon>Stegomyia</taxon>
    </lineage>
</organism>
<evidence type="ECO:0000313" key="3">
    <source>
        <dbReference type="Proteomes" id="UP000069940"/>
    </source>
</evidence>
<accession>A0ABM1ZH97</accession>
<proteinExistence type="predicted"/>
<reference evidence="2" key="2">
    <citation type="submission" date="2025-05" db="UniProtKB">
        <authorList>
            <consortium name="EnsemblMetazoa"/>
        </authorList>
    </citation>
    <scope>IDENTIFICATION</scope>
    <source>
        <strain evidence="2">Foshan</strain>
    </source>
</reference>
<dbReference type="EnsemblMetazoa" id="AALFPA23_018493.R27126">
    <property type="protein sequence ID" value="AALFPA23_018493.P27126"/>
    <property type="gene ID" value="AALFPA23_018493"/>
</dbReference>
<dbReference type="Gene3D" id="3.90.280.10">
    <property type="entry name" value="PEBP-like"/>
    <property type="match status" value="1"/>
</dbReference>
<dbReference type="CDD" id="cd00866">
    <property type="entry name" value="PEBP_euk"/>
    <property type="match status" value="1"/>
</dbReference>
<dbReference type="RefSeq" id="XP_062702629.1">
    <property type="nucleotide sequence ID" value="XM_062846645.1"/>
</dbReference>
<reference evidence="3" key="1">
    <citation type="journal article" date="2015" name="Proc. Natl. Acad. Sci. U.S.A.">
        <title>Genome sequence of the Asian Tiger mosquito, Aedes albopictus, reveals insights into its biology, genetics, and evolution.</title>
        <authorList>
            <person name="Chen X.G."/>
            <person name="Jiang X."/>
            <person name="Gu J."/>
            <person name="Xu M."/>
            <person name="Wu Y."/>
            <person name="Deng Y."/>
            <person name="Zhang C."/>
            <person name="Bonizzoni M."/>
            <person name="Dermauw W."/>
            <person name="Vontas J."/>
            <person name="Armbruster P."/>
            <person name="Huang X."/>
            <person name="Yang Y."/>
            <person name="Zhang H."/>
            <person name="He W."/>
            <person name="Peng H."/>
            <person name="Liu Y."/>
            <person name="Wu K."/>
            <person name="Chen J."/>
            <person name="Lirakis M."/>
            <person name="Topalis P."/>
            <person name="Van Leeuwen T."/>
            <person name="Hall A.B."/>
            <person name="Jiang X."/>
            <person name="Thorpe C."/>
            <person name="Mueller R.L."/>
            <person name="Sun C."/>
            <person name="Waterhouse R.M."/>
            <person name="Yan G."/>
            <person name="Tu Z.J."/>
            <person name="Fang X."/>
            <person name="James A.A."/>
        </authorList>
    </citation>
    <scope>NUCLEOTIDE SEQUENCE [LARGE SCALE GENOMIC DNA]</scope>
    <source>
        <strain evidence="3">Foshan</strain>
    </source>
</reference>
<evidence type="ECO:0008006" key="4">
    <source>
        <dbReference type="Google" id="ProtNLM"/>
    </source>
</evidence>
<sequence length="210" mass="23362">MNRTLFAILLASVTLITLTKQQNSTVSEAFISYHIVPDIISQPPYNLVKVSYPLSGMEVNLGNELTPTQVKNQPIVSWDTEPGALYTLTMTDPDSPSPANPTKREYRHWVVINVPGVDVAAGEAVVEYLGSAPPENTGFHRYVFLLYKQGGGRIEWCDKKLSNRNPNRGNFNSTKFAEKYCLGKPIAGNFFLAQYDDYVPQVQASLTDTE</sequence>
<feature type="chain" id="PRO_5045860989" description="Phosphatidylethanolamine-binding protein" evidence="1">
    <location>
        <begin position="22"/>
        <end position="210"/>
    </location>
</feature>
<dbReference type="InterPro" id="IPR008914">
    <property type="entry name" value="PEBP"/>
</dbReference>
<dbReference type="PANTHER" id="PTHR11362">
    <property type="entry name" value="PHOSPHATIDYLETHANOLAMINE-BINDING PROTEIN"/>
    <property type="match status" value="1"/>
</dbReference>
<evidence type="ECO:0000256" key="1">
    <source>
        <dbReference type="SAM" id="SignalP"/>
    </source>
</evidence>
<feature type="signal peptide" evidence="1">
    <location>
        <begin position="1"/>
        <end position="21"/>
    </location>
</feature>
<dbReference type="InterPro" id="IPR035810">
    <property type="entry name" value="PEBP_euk"/>
</dbReference>
<keyword evidence="3" id="KW-1185">Reference proteome</keyword>
<dbReference type="Pfam" id="PF01161">
    <property type="entry name" value="PBP"/>
    <property type="match status" value="1"/>
</dbReference>
<dbReference type="PANTHER" id="PTHR11362:SF82">
    <property type="entry name" value="PHOSPHATIDYLETHANOLAMINE-BINDING PROTEIN 4"/>
    <property type="match status" value="1"/>
</dbReference>
<dbReference type="Proteomes" id="UP000069940">
    <property type="component" value="Unassembled WGS sequence"/>
</dbReference>
<evidence type="ECO:0000313" key="2">
    <source>
        <dbReference type="EnsemblMetazoa" id="AALFPA23_018493.P27126"/>
    </source>
</evidence>
<keyword evidence="1" id="KW-0732">Signal</keyword>
<protein>
    <recommendedName>
        <fullName evidence="4">Phosphatidylethanolamine-binding protein</fullName>
    </recommendedName>
</protein>
<name>A0ABM1ZH97_AEDAL</name>
<dbReference type="GeneID" id="109400444"/>
<dbReference type="SUPFAM" id="SSF49777">
    <property type="entry name" value="PEBP-like"/>
    <property type="match status" value="1"/>
</dbReference>